<organism evidence="10">
    <name type="scientific">marine metagenome</name>
    <dbReference type="NCBI Taxonomy" id="408172"/>
    <lineage>
        <taxon>unclassified sequences</taxon>
        <taxon>metagenomes</taxon>
        <taxon>ecological metagenomes</taxon>
    </lineage>
</organism>
<sequence>MAKEDQNTAMHFAEDEQTEKIRHWWKKNGVAIIVGLVLGVGSVAGYQGWGVYQARQAEAASDLYQTMLRNLENEARTQVRESADRLISKYGST</sequence>
<dbReference type="AlphaFoldDB" id="A0A382ZUQ7"/>
<feature type="domain" description="Ancillary SecYEG translocon subunit/Cell division coordinator CpoB TPR" evidence="9">
    <location>
        <begin position="22"/>
        <end position="93"/>
    </location>
</feature>
<dbReference type="Pfam" id="PF09976">
    <property type="entry name" value="TPR_21"/>
    <property type="match status" value="1"/>
</dbReference>
<evidence type="ECO:0000256" key="3">
    <source>
        <dbReference type="ARBA" id="ARBA00022475"/>
    </source>
</evidence>
<protein>
    <recommendedName>
        <fullName evidence="9">Ancillary SecYEG translocon subunit/Cell division coordinator CpoB TPR domain-containing protein</fullName>
    </recommendedName>
</protein>
<dbReference type="InterPro" id="IPR018704">
    <property type="entry name" value="SecYEG/CpoB_TPR"/>
</dbReference>
<dbReference type="GO" id="GO:0005886">
    <property type="term" value="C:plasma membrane"/>
    <property type="evidence" value="ECO:0007669"/>
    <property type="project" value="UniProtKB-SubCell"/>
</dbReference>
<evidence type="ECO:0000256" key="4">
    <source>
        <dbReference type="ARBA" id="ARBA00022692"/>
    </source>
</evidence>
<evidence type="ECO:0000256" key="6">
    <source>
        <dbReference type="ARBA" id="ARBA00023136"/>
    </source>
</evidence>
<dbReference type="PANTHER" id="PTHR38035:SF1">
    <property type="entry name" value="ANCILLARY SECYEG TRANSLOCON SUBUNIT"/>
    <property type="match status" value="1"/>
</dbReference>
<accession>A0A382ZUQ7</accession>
<evidence type="ECO:0000256" key="1">
    <source>
        <dbReference type="ARBA" id="ARBA00004167"/>
    </source>
</evidence>
<name>A0A382ZUQ7_9ZZZZ</name>
<dbReference type="PANTHER" id="PTHR38035">
    <property type="entry name" value="UPF0070 PROTEIN YFGM"/>
    <property type="match status" value="1"/>
</dbReference>
<reference evidence="10" key="1">
    <citation type="submission" date="2018-05" db="EMBL/GenBank/DDBJ databases">
        <authorList>
            <person name="Lanie J.A."/>
            <person name="Ng W.-L."/>
            <person name="Kazmierczak K.M."/>
            <person name="Andrzejewski T.M."/>
            <person name="Davidsen T.M."/>
            <person name="Wayne K.J."/>
            <person name="Tettelin H."/>
            <person name="Glass J.I."/>
            <person name="Rusch D."/>
            <person name="Podicherti R."/>
            <person name="Tsui H.-C.T."/>
            <person name="Winkler M.E."/>
        </authorList>
    </citation>
    <scope>NUCLEOTIDE SEQUENCE</scope>
</reference>
<gene>
    <name evidence="10" type="ORF">METZ01_LOCUS451884</name>
</gene>
<dbReference type="InterPro" id="IPR026039">
    <property type="entry name" value="YfgM"/>
</dbReference>
<evidence type="ECO:0000313" key="10">
    <source>
        <dbReference type="EMBL" id="SVD99030.1"/>
    </source>
</evidence>
<dbReference type="GO" id="GO:0044877">
    <property type="term" value="F:protein-containing complex binding"/>
    <property type="evidence" value="ECO:0007669"/>
    <property type="project" value="InterPro"/>
</dbReference>
<keyword evidence="7" id="KW-0143">Chaperone</keyword>
<evidence type="ECO:0000256" key="7">
    <source>
        <dbReference type="ARBA" id="ARBA00023186"/>
    </source>
</evidence>
<comment type="subcellular location">
    <subcellularLocation>
        <location evidence="2">Cell membrane</location>
    </subcellularLocation>
    <subcellularLocation>
        <location evidence="1">Membrane</location>
        <topology evidence="1">Single-pass membrane protein</topology>
    </subcellularLocation>
</comment>
<evidence type="ECO:0000259" key="9">
    <source>
        <dbReference type="Pfam" id="PF09976"/>
    </source>
</evidence>
<evidence type="ECO:0000256" key="8">
    <source>
        <dbReference type="SAM" id="Phobius"/>
    </source>
</evidence>
<proteinExistence type="predicted"/>
<feature type="transmembrane region" description="Helical" evidence="8">
    <location>
        <begin position="30"/>
        <end position="49"/>
    </location>
</feature>
<keyword evidence="3" id="KW-1003">Cell membrane</keyword>
<dbReference type="EMBL" id="UINC01186689">
    <property type="protein sequence ID" value="SVD99030.1"/>
    <property type="molecule type" value="Genomic_DNA"/>
</dbReference>
<evidence type="ECO:0000256" key="2">
    <source>
        <dbReference type="ARBA" id="ARBA00004236"/>
    </source>
</evidence>
<keyword evidence="6 8" id="KW-0472">Membrane</keyword>
<keyword evidence="5 8" id="KW-1133">Transmembrane helix</keyword>
<keyword evidence="4 8" id="KW-0812">Transmembrane</keyword>
<feature type="non-terminal residue" evidence="10">
    <location>
        <position position="93"/>
    </location>
</feature>
<evidence type="ECO:0000256" key="5">
    <source>
        <dbReference type="ARBA" id="ARBA00022989"/>
    </source>
</evidence>